<protein>
    <recommendedName>
        <fullName evidence="1">Dermonecrotic toxin N-terminal domain-containing protein</fullName>
    </recommendedName>
</protein>
<dbReference type="InterPro" id="IPR007577">
    <property type="entry name" value="GlycoTrfase_DXD_sugar-bd_CS"/>
</dbReference>
<name>A0A6S5TXW8_PSEPU</name>
<dbReference type="Gene3D" id="3.90.550.20">
    <property type="match status" value="1"/>
</dbReference>
<dbReference type="InterPro" id="IPR029044">
    <property type="entry name" value="Nucleotide-diphossugar_trans"/>
</dbReference>
<dbReference type="SUPFAM" id="SSF53448">
    <property type="entry name" value="Nucleotide-diphospho-sugar transferases"/>
    <property type="match status" value="1"/>
</dbReference>
<dbReference type="Pfam" id="PF04488">
    <property type="entry name" value="Gly_transf_sug"/>
    <property type="match status" value="1"/>
</dbReference>
<reference evidence="2 3" key="1">
    <citation type="submission" date="2019-12" db="EMBL/GenBank/DDBJ databases">
        <title>complete genome sequences of Pseudomonas putida str. WP8-W18-CRE-01 isolated from wastewater treatment plant effluent.</title>
        <authorList>
            <person name="Sekizuka T."/>
            <person name="Itokawa K."/>
            <person name="Yatsu K."/>
            <person name="Inamine Y."/>
            <person name="Kuroda M."/>
        </authorList>
    </citation>
    <scope>NUCLEOTIDE SEQUENCE [LARGE SCALE GENOMIC DNA]</scope>
    <source>
        <strain evidence="2 3">WP8-W18-CRE-01</strain>
    </source>
</reference>
<evidence type="ECO:0000259" key="1">
    <source>
        <dbReference type="Pfam" id="PF20178"/>
    </source>
</evidence>
<dbReference type="InterPro" id="IPR046673">
    <property type="entry name" value="ToxA_N"/>
</dbReference>
<dbReference type="Pfam" id="PF20178">
    <property type="entry name" value="ToxA_N"/>
    <property type="match status" value="1"/>
</dbReference>
<evidence type="ECO:0000313" key="3">
    <source>
        <dbReference type="Proteomes" id="UP000515680"/>
    </source>
</evidence>
<dbReference type="AlphaFoldDB" id="A0A6S5TXW8"/>
<organism evidence="2 3">
    <name type="scientific">Pseudomonas putida</name>
    <name type="common">Arthrobacter siderocapsulatus</name>
    <dbReference type="NCBI Taxonomy" id="303"/>
    <lineage>
        <taxon>Bacteria</taxon>
        <taxon>Pseudomonadati</taxon>
        <taxon>Pseudomonadota</taxon>
        <taxon>Gammaproteobacteria</taxon>
        <taxon>Pseudomonadales</taxon>
        <taxon>Pseudomonadaceae</taxon>
        <taxon>Pseudomonas</taxon>
    </lineage>
</organism>
<gene>
    <name evidence="2" type="ORF">WP8W18C01_16600</name>
</gene>
<sequence>MTSSYVNDAGVQFVRDHLANVPRPDRAAAQAIRQWAGDRGLDVNPDRCDVVVLHHQWRPGIGRVAVVTQKMTLTQAVLSNWQGESANDLIGAALGAPWAGAFPDDKRITLVDHLDPPSALANGPGYGIYNGLFRQTTPQKYSRDTHIQLPAEAFERFIWALDFHASYRAMLDRYWSAHLEGHRTSAKIAFIAACNKQAAEGSLSDAARQLAWQAAGLACAKDSTQVRLLNVYGYVASHLPCIRDTRSGLTLLYMPGNSAPLLEFASEGLMQDWFADQCKDAAKRQALRQFFALQDTPDGLSFSGLDTALAGLGAYPSMYRLSTQRAGFTRSGYWAPREYVNYRPDHYSPVITGDLFTALSEQQRQRSYADADFIITSDNEVSKARWRDYLTCAMNLLAPLTFVMPGLAPMLAVGGVAQFGLGLDQIIHGRTQEQQASGVQTLTYGLFNALPLASQALSRGAKLFRVKSEGFVTPSWINERWGYALSPIEPPHLPQTDVGPYFHIPAPIPALPDGDPAIIEAVTRTPRYSSSPDQLSARIDGHRTQMIYDMKHDAFVKLDSLNEVDPVRYVARTGSTDLVPVAPGREVSNATRTATLRALGVDLPLPVELPSGPGAGASPIPAKVSCIWLGDKVIEPMLLTNLASNAARLRDSRYTLRLYLSKATPAAYAQNLRQLAEHAPGLEVVPLEEQPFFHTFSQGNYYAQYQAAIGGNAGVARHYASACDVLRFWLLYQEGGLYMDVDDYLLAPGEPRTLNGKPGESIDQVELLATGESLLLAPPMANEKMSMYCLYANSLIGSHAGNPTLLAISEEMRARYLAEPDFYDRKPSLAEDPAGFYRYAERLSYLTGPALLTEVVDQRLPALRTLRQVMHLHGMPVDSDTFIDLDAYRQALRTLLPLNRIARVGSYKSWARD</sequence>
<proteinExistence type="predicted"/>
<evidence type="ECO:0000313" key="2">
    <source>
        <dbReference type="EMBL" id="BBT39319.1"/>
    </source>
</evidence>
<accession>A0A6S5TXW8</accession>
<dbReference type="EMBL" id="AP022227">
    <property type="protein sequence ID" value="BBT39319.1"/>
    <property type="molecule type" value="Genomic_DNA"/>
</dbReference>
<feature type="domain" description="Dermonecrotic toxin N-terminal" evidence="1">
    <location>
        <begin position="18"/>
        <end position="293"/>
    </location>
</feature>
<dbReference type="RefSeq" id="WP_182818233.1">
    <property type="nucleotide sequence ID" value="NZ_AP022227.1"/>
</dbReference>
<dbReference type="Proteomes" id="UP000515680">
    <property type="component" value="Chromosome"/>
</dbReference>